<gene>
    <name evidence="1" type="ORF">PRK78_000889</name>
</gene>
<dbReference type="InterPro" id="IPR053237">
    <property type="entry name" value="Natterin_C"/>
</dbReference>
<dbReference type="Gene3D" id="2.170.15.10">
    <property type="entry name" value="Proaerolysin, chain A, domain 3"/>
    <property type="match status" value="1"/>
</dbReference>
<dbReference type="EMBL" id="CP120627">
    <property type="protein sequence ID" value="WEW55458.1"/>
    <property type="molecule type" value="Genomic_DNA"/>
</dbReference>
<protein>
    <recommendedName>
        <fullName evidence="3">Agglutinin domain-containing protein</fullName>
    </recommendedName>
</protein>
<dbReference type="PANTHER" id="PTHR39244:SF5">
    <property type="entry name" value="NATTERIN-3-LIKE"/>
    <property type="match status" value="1"/>
</dbReference>
<name>A0AAF0DBZ8_9EURO</name>
<dbReference type="InterPro" id="IPR035992">
    <property type="entry name" value="Ricin_B-like_lectins"/>
</dbReference>
<proteinExistence type="predicted"/>
<evidence type="ECO:0000313" key="2">
    <source>
        <dbReference type="Proteomes" id="UP001219355"/>
    </source>
</evidence>
<dbReference type="InterPro" id="IPR004991">
    <property type="entry name" value="Aerolysin-like"/>
</dbReference>
<dbReference type="PANTHER" id="PTHR39244">
    <property type="entry name" value="NATTERIN-4"/>
    <property type="match status" value="1"/>
</dbReference>
<evidence type="ECO:0000313" key="1">
    <source>
        <dbReference type="EMBL" id="WEW55458.1"/>
    </source>
</evidence>
<sequence length="315" mass="35222">MPDLYIPPSNIAFRLRNCSSNYVLYSRKANEPLFYHYGGAIADDQFWYLIPGTGKYDGYYLIKSKCTGKVIFSRNSPDPKVSHVEGDGKWDDNYFKIEAGSGEHKTHFRLRNFSSDTVIFSRTTAEPYLANCAASYGPCDDQYFRFEFEDMDVDRIEYKIDKGQILSSVPEAMGSDSLRNTSTVNQSVEFDFSKTKTLSSSFDYTLGFSITVGRSVKVAVPEVADAELKVDYTNSHEFKWGSTTTESVTFDAKVPVVAPPSTKVTATATITCCNIEVPYTIYLKSVATGATVTSQGIYRGVTYWNIESSITQQNI</sequence>
<keyword evidence="2" id="KW-1185">Reference proteome</keyword>
<organism evidence="1 2">
    <name type="scientific">Emydomyces testavorans</name>
    <dbReference type="NCBI Taxonomy" id="2070801"/>
    <lineage>
        <taxon>Eukaryota</taxon>
        <taxon>Fungi</taxon>
        <taxon>Dikarya</taxon>
        <taxon>Ascomycota</taxon>
        <taxon>Pezizomycotina</taxon>
        <taxon>Eurotiomycetes</taxon>
        <taxon>Eurotiomycetidae</taxon>
        <taxon>Onygenales</taxon>
        <taxon>Nannizziopsiaceae</taxon>
        <taxon>Emydomyces</taxon>
    </lineage>
</organism>
<dbReference type="Proteomes" id="UP001219355">
    <property type="component" value="Chromosome 1"/>
</dbReference>
<dbReference type="Gene3D" id="2.80.10.50">
    <property type="match status" value="1"/>
</dbReference>
<reference evidence="1" key="1">
    <citation type="submission" date="2023-03" db="EMBL/GenBank/DDBJ databases">
        <title>Emydomyces testavorans Genome Sequence.</title>
        <authorList>
            <person name="Hoyer L."/>
        </authorList>
    </citation>
    <scope>NUCLEOTIDE SEQUENCE</scope>
    <source>
        <strain evidence="1">16-2883</strain>
    </source>
</reference>
<dbReference type="SUPFAM" id="SSF56973">
    <property type="entry name" value="Aerolisin/ETX pore-forming domain"/>
    <property type="match status" value="1"/>
</dbReference>
<dbReference type="AlphaFoldDB" id="A0AAF0DBZ8"/>
<dbReference type="Pfam" id="PF03318">
    <property type="entry name" value="ETX_MTX2"/>
    <property type="match status" value="1"/>
</dbReference>
<dbReference type="CDD" id="cd20215">
    <property type="entry name" value="PFM_LSL-like"/>
    <property type="match status" value="1"/>
</dbReference>
<dbReference type="CDD" id="cd23424">
    <property type="entry name" value="beta-trefoil_Ricin_BEL-like"/>
    <property type="match status" value="1"/>
</dbReference>
<accession>A0AAF0DBZ8</accession>
<evidence type="ECO:0008006" key="3">
    <source>
        <dbReference type="Google" id="ProtNLM"/>
    </source>
</evidence>
<dbReference type="SUPFAM" id="SSF50370">
    <property type="entry name" value="Ricin B-like lectins"/>
    <property type="match status" value="1"/>
</dbReference>